<dbReference type="AlphaFoldDB" id="A0A7C1CVR3"/>
<dbReference type="InterPro" id="IPR047589">
    <property type="entry name" value="DUF11_rpt"/>
</dbReference>
<dbReference type="EMBL" id="DSBT01000128">
    <property type="protein sequence ID" value="HDP77510.1"/>
    <property type="molecule type" value="Genomic_DNA"/>
</dbReference>
<dbReference type="Proteomes" id="UP000886198">
    <property type="component" value="Unassembled WGS sequence"/>
</dbReference>
<dbReference type="PANTHER" id="PTHR34819:SF3">
    <property type="entry name" value="CELL SURFACE PROTEIN"/>
    <property type="match status" value="1"/>
</dbReference>
<proteinExistence type="predicted"/>
<name>A0A7C1CVR3_9BACT</name>
<dbReference type="InterPro" id="IPR051172">
    <property type="entry name" value="Chlamydia_OmcB"/>
</dbReference>
<evidence type="ECO:0000259" key="1">
    <source>
        <dbReference type="Pfam" id="PF01345"/>
    </source>
</evidence>
<accession>A0A7C1CVR3</accession>
<protein>
    <submittedName>
        <fullName evidence="2">DUF11 domain-containing protein</fullName>
    </submittedName>
</protein>
<dbReference type="Pfam" id="PF01345">
    <property type="entry name" value="DUF11"/>
    <property type="match status" value="1"/>
</dbReference>
<dbReference type="PANTHER" id="PTHR34819">
    <property type="entry name" value="LARGE CYSTEINE-RICH PERIPLASMIC PROTEIN OMCB"/>
    <property type="match status" value="1"/>
</dbReference>
<evidence type="ECO:0000313" key="2">
    <source>
        <dbReference type="EMBL" id="HDP77510.1"/>
    </source>
</evidence>
<comment type="caution">
    <text evidence="2">The sequence shown here is derived from an EMBL/GenBank/DDBJ whole genome shotgun (WGS) entry which is preliminary data.</text>
</comment>
<dbReference type="NCBIfam" id="TIGR01451">
    <property type="entry name" value="B_ant_repeat"/>
    <property type="match status" value="1"/>
</dbReference>
<feature type="non-terminal residue" evidence="2">
    <location>
        <position position="602"/>
    </location>
</feature>
<dbReference type="InterPro" id="IPR001434">
    <property type="entry name" value="OmcB-like_DUF11"/>
</dbReference>
<gene>
    <name evidence="2" type="ORF">ENN47_04845</name>
</gene>
<feature type="domain" description="DUF11" evidence="1">
    <location>
        <begin position="421"/>
        <end position="511"/>
    </location>
</feature>
<sequence>KEEMLTAEKSLSFERVSPGTAQEFSINIDNNYSFEIDFITVVEYIDFNGISIDGIVDTNSITSDTRFTIRFFDGSNWSQTRPEESSDIKGFEMTFLSVLPAETINVRFDVFFPVSAGPGIRYNTAYLTYYGFDETQEIETNTVDFSIMALENPFIGPEGYPEAPEMTAEDTTISTVTVYSGQKVSFVHTLKNSGNVSGIMDLLVDSANFDLDGWTFRFLDVLGTPLEDSDNSGNVDVGEVSPGGEVDVILEVTVAQDVTGDNNGKTFKFIPETRMGEKTNRTIDIIPLIKGADSIDIEKTLLSGSLVLPGEEMRYSISVSNNIDQRSGRIVVKDKISEMLSEPYEIEVTREASVSFQSEERILEIELESLDPLETVTIFFKCRSAEDLPEGVLIENSASVEGAGGYTESGTISAKIYHGKLELIKTVSPSVVELGSELTYRIEVTNPSSIATVTDLALEDNIPPGTSYIKGTSTINGIPVEPNIVGDRLLFSDLDDLGPAEKTVIVYRLKLEQFTGESLQNRVIATCSILSEEFTSEVETEPAFADVAVFRPMNQGSGIVGRVYVDNNENGYYDLEDTAPLPTRLILEEGSFVVTDEEGLFH</sequence>
<reference evidence="2" key="1">
    <citation type="journal article" date="2020" name="mSystems">
        <title>Genome- and Community-Level Interaction Insights into Carbon Utilization and Element Cycling Functions of Hydrothermarchaeota in Hydrothermal Sediment.</title>
        <authorList>
            <person name="Zhou Z."/>
            <person name="Liu Y."/>
            <person name="Xu W."/>
            <person name="Pan J."/>
            <person name="Luo Z.H."/>
            <person name="Li M."/>
        </authorList>
    </citation>
    <scope>NUCLEOTIDE SEQUENCE [LARGE SCALE GENOMIC DNA]</scope>
    <source>
        <strain evidence="2">SpSt-1179</strain>
    </source>
</reference>
<organism evidence="2">
    <name type="scientific">Mesotoga infera</name>
    <dbReference type="NCBI Taxonomy" id="1236046"/>
    <lineage>
        <taxon>Bacteria</taxon>
        <taxon>Thermotogati</taxon>
        <taxon>Thermotogota</taxon>
        <taxon>Thermotogae</taxon>
        <taxon>Kosmotogales</taxon>
        <taxon>Kosmotogaceae</taxon>
        <taxon>Mesotoga</taxon>
    </lineage>
</organism>
<feature type="non-terminal residue" evidence="2">
    <location>
        <position position="1"/>
    </location>
</feature>